<evidence type="ECO:0000256" key="7">
    <source>
        <dbReference type="ARBA" id="ARBA00023010"/>
    </source>
</evidence>
<dbReference type="KEGG" id="kne:92183123"/>
<evidence type="ECO:0000256" key="12">
    <source>
        <dbReference type="SAM" id="MobiDB-lite"/>
    </source>
</evidence>
<keyword evidence="7" id="KW-0811">Translocation</keyword>
<evidence type="ECO:0000256" key="10">
    <source>
        <dbReference type="ARBA" id="ARBA00023242"/>
    </source>
</evidence>
<evidence type="ECO:0000259" key="13">
    <source>
        <dbReference type="Pfam" id="PF03177"/>
    </source>
</evidence>
<evidence type="ECO:0000256" key="1">
    <source>
        <dbReference type="ARBA" id="ARBA00004567"/>
    </source>
</evidence>
<evidence type="ECO:0000256" key="8">
    <source>
        <dbReference type="ARBA" id="ARBA00023132"/>
    </source>
</evidence>
<dbReference type="InterPro" id="IPR014908">
    <property type="entry name" value="Nucleoporin_Nup133/Nup155_N"/>
</dbReference>
<dbReference type="EMBL" id="JBCAWK010000011">
    <property type="protein sequence ID" value="KAK8846777.1"/>
    <property type="molecule type" value="Genomic_DNA"/>
</dbReference>
<proteinExistence type="inferred from homology"/>
<keyword evidence="10" id="KW-0539">Nucleus</keyword>
<keyword evidence="5" id="KW-0509">mRNA transport</keyword>
<dbReference type="GO" id="GO:0051028">
    <property type="term" value="P:mRNA transport"/>
    <property type="evidence" value="ECO:0007669"/>
    <property type="project" value="UniProtKB-KW"/>
</dbReference>
<reference evidence="15 16" key="1">
    <citation type="journal article" date="2024" name="bioRxiv">
        <title>Comparative genomics of Cryptococcus and Kwoniella reveals pathogenesis evolution and contrasting karyotype dynamics via intercentromeric recombination or chromosome fusion.</title>
        <authorList>
            <person name="Coelho M.A."/>
            <person name="David-Palma M."/>
            <person name="Shea T."/>
            <person name="Bowers K."/>
            <person name="McGinley-Smith S."/>
            <person name="Mohammad A.W."/>
            <person name="Gnirke A."/>
            <person name="Yurkov A.M."/>
            <person name="Nowrousian M."/>
            <person name="Sun S."/>
            <person name="Cuomo C.A."/>
            <person name="Heitman J."/>
        </authorList>
    </citation>
    <scope>NUCLEOTIDE SEQUENCE [LARGE SCALE GENOMIC DNA]</scope>
    <source>
        <strain evidence="15 16">CBS 13917</strain>
    </source>
</reference>
<feature type="domain" description="Nucleoporin Nup133/Nup155-like C-terminal" evidence="13">
    <location>
        <begin position="692"/>
        <end position="1297"/>
    </location>
</feature>
<evidence type="ECO:0000256" key="11">
    <source>
        <dbReference type="ARBA" id="ARBA00029433"/>
    </source>
</evidence>
<evidence type="ECO:0000313" key="15">
    <source>
        <dbReference type="EMBL" id="KAK8846777.1"/>
    </source>
</evidence>
<dbReference type="GO" id="GO:0006405">
    <property type="term" value="P:RNA export from nucleus"/>
    <property type="evidence" value="ECO:0007669"/>
    <property type="project" value="TreeGrafter"/>
</dbReference>
<comment type="subcellular location">
    <subcellularLocation>
        <location evidence="11">Endomembrane system</location>
        <topology evidence="11">Peripheral membrane protein</topology>
        <orientation evidence="11">Cytoplasmic side</orientation>
    </subcellularLocation>
    <subcellularLocation>
        <location evidence="2">Nucleus membrane</location>
        <topology evidence="2">Peripheral membrane protein</topology>
        <orientation evidence="2">Nucleoplasmic side</orientation>
    </subcellularLocation>
    <subcellularLocation>
        <location evidence="1">Nucleus</location>
        <location evidence="1">Nuclear pore complex</location>
    </subcellularLocation>
</comment>
<keyword evidence="6" id="KW-0653">Protein transport</keyword>
<feature type="region of interest" description="Disordered" evidence="12">
    <location>
        <begin position="136"/>
        <end position="160"/>
    </location>
</feature>
<evidence type="ECO:0000256" key="4">
    <source>
        <dbReference type="ARBA" id="ARBA00022448"/>
    </source>
</evidence>
<dbReference type="InterPro" id="IPR042537">
    <property type="entry name" value="Nucleoporin_Nup155_C_2"/>
</dbReference>
<evidence type="ECO:0000256" key="5">
    <source>
        <dbReference type="ARBA" id="ARBA00022816"/>
    </source>
</evidence>
<feature type="compositionally biased region" description="Low complexity" evidence="12">
    <location>
        <begin position="67"/>
        <end position="79"/>
    </location>
</feature>
<keyword evidence="4" id="KW-0813">Transport</keyword>
<dbReference type="Pfam" id="PF08801">
    <property type="entry name" value="Nucleoporin_N"/>
    <property type="match status" value="1"/>
</dbReference>
<dbReference type="Gene3D" id="1.25.40.450">
    <property type="entry name" value="Nucleoporin, helical domain, N-terminal subdomain"/>
    <property type="match status" value="1"/>
</dbReference>
<dbReference type="InterPro" id="IPR007187">
    <property type="entry name" value="Nucleoporin_Nup133/Nup155_C"/>
</dbReference>
<dbReference type="Gene3D" id="1.20.58.1780">
    <property type="match status" value="1"/>
</dbReference>
<dbReference type="GO" id="GO:0044611">
    <property type="term" value="C:nuclear pore inner ring"/>
    <property type="evidence" value="ECO:0007669"/>
    <property type="project" value="TreeGrafter"/>
</dbReference>
<dbReference type="RefSeq" id="XP_066800727.1">
    <property type="nucleotide sequence ID" value="XM_066948954.1"/>
</dbReference>
<gene>
    <name evidence="15" type="ORF">IAR55_005865</name>
</gene>
<feature type="compositionally biased region" description="Low complexity" evidence="12">
    <location>
        <begin position="91"/>
        <end position="121"/>
    </location>
</feature>
<evidence type="ECO:0000256" key="6">
    <source>
        <dbReference type="ARBA" id="ARBA00022927"/>
    </source>
</evidence>
<accession>A0AAW0YL49</accession>
<dbReference type="PANTHER" id="PTHR10350">
    <property type="entry name" value="NUCLEAR PORE COMPLEX PROTEIN NUP155"/>
    <property type="match status" value="1"/>
</dbReference>
<dbReference type="InterPro" id="IPR042538">
    <property type="entry name" value="Nucleoporin_Nup155_C_3"/>
</dbReference>
<feature type="compositionally biased region" description="Low complexity" evidence="12">
    <location>
        <begin position="1"/>
        <end position="14"/>
    </location>
</feature>
<feature type="compositionally biased region" description="Low complexity" evidence="12">
    <location>
        <begin position="22"/>
        <end position="37"/>
    </location>
</feature>
<dbReference type="GO" id="GO:0006606">
    <property type="term" value="P:protein import into nucleus"/>
    <property type="evidence" value="ECO:0007669"/>
    <property type="project" value="TreeGrafter"/>
</dbReference>
<comment type="caution">
    <text evidence="15">The sequence shown here is derived from an EMBL/GenBank/DDBJ whole genome shotgun (WGS) entry which is preliminary data.</text>
</comment>
<evidence type="ECO:0000256" key="9">
    <source>
        <dbReference type="ARBA" id="ARBA00023136"/>
    </source>
</evidence>
<evidence type="ECO:0000256" key="3">
    <source>
        <dbReference type="ARBA" id="ARBA00007373"/>
    </source>
</evidence>
<protein>
    <recommendedName>
        <fullName evidence="17">Nuclear pore complex protein Nup155</fullName>
    </recommendedName>
</protein>
<evidence type="ECO:0000256" key="2">
    <source>
        <dbReference type="ARBA" id="ARBA00004620"/>
    </source>
</evidence>
<keyword evidence="8" id="KW-0906">Nuclear pore complex</keyword>
<evidence type="ECO:0008006" key="17">
    <source>
        <dbReference type="Google" id="ProtNLM"/>
    </source>
</evidence>
<dbReference type="GO" id="GO:0031965">
    <property type="term" value="C:nuclear membrane"/>
    <property type="evidence" value="ECO:0007669"/>
    <property type="project" value="UniProtKB-SubCell"/>
</dbReference>
<dbReference type="Pfam" id="PF03177">
    <property type="entry name" value="Nucleoporin_C"/>
    <property type="match status" value="1"/>
</dbReference>
<feature type="compositionally biased region" description="Polar residues" evidence="12">
    <location>
        <begin position="136"/>
        <end position="145"/>
    </location>
</feature>
<feature type="region of interest" description="Disordered" evidence="12">
    <location>
        <begin position="1"/>
        <end position="121"/>
    </location>
</feature>
<comment type="similarity">
    <text evidence="3">Belongs to the non-repetitive/WGA-negative nucleoporin family.</text>
</comment>
<dbReference type="GO" id="GO:0017056">
    <property type="term" value="F:structural constituent of nuclear pore"/>
    <property type="evidence" value="ECO:0007669"/>
    <property type="project" value="InterPro"/>
</dbReference>
<dbReference type="Gene3D" id="1.25.40.440">
    <property type="entry name" value="Nucleoporin, helical domain, central subdomain"/>
    <property type="match status" value="1"/>
</dbReference>
<dbReference type="GO" id="GO:0000972">
    <property type="term" value="P:transcription-dependent tethering of RNA polymerase II gene DNA at nuclear periphery"/>
    <property type="evidence" value="ECO:0007669"/>
    <property type="project" value="TreeGrafter"/>
</dbReference>
<dbReference type="Proteomes" id="UP001388673">
    <property type="component" value="Unassembled WGS sequence"/>
</dbReference>
<dbReference type="Gene3D" id="1.20.120.1880">
    <property type="entry name" value="Nucleoporin, helical C-terminal domain"/>
    <property type="match status" value="1"/>
</dbReference>
<dbReference type="PANTHER" id="PTHR10350:SF6">
    <property type="entry name" value="NUCLEAR PORE COMPLEX PROTEIN NUP155"/>
    <property type="match status" value="1"/>
</dbReference>
<evidence type="ECO:0000313" key="16">
    <source>
        <dbReference type="Proteomes" id="UP001388673"/>
    </source>
</evidence>
<dbReference type="InterPro" id="IPR004870">
    <property type="entry name" value="Nucleoporin_Nup155"/>
</dbReference>
<dbReference type="GeneID" id="92183123"/>
<evidence type="ECO:0000259" key="14">
    <source>
        <dbReference type="Pfam" id="PF08801"/>
    </source>
</evidence>
<sequence length="1344" mass="149719">MLSSLPSLSRLSHLAGGPSDPSSQSQLQLQQSQQSQQVYPHLPSGPQYQQQQQQPARYGYGDGGVGQQPQQHQGFGQQGYNPYPISGPVYQPHQSTSSYQQSQQQQQQQQSGQMQGGYQHQQQGINVRYPSAGISQTQLSPQPLESVSKDEDPVYGPLSRARGKVERSLMADNEISPDLADCFAHPANHSEPYIAPPGNINAFKCCRLTRRTPLPDDLHQELNFKHLTAKMGLFAEIERAWFTVDNKLFLWDYSDGREFNRYDEQNDTIQAVGLVRVRRDVFVDDITHVFVICTSSKAALLGLSRPPNSRDINLWATNLSVDTPIAMIDIKGTSSGRIFMLGANKDLYELDYSAKDSWLFGSATSIKVHNRSSGNLANWLPSVMASNHVAKEGVESFVIDDTRSRLFALFTSGDIEWFDIAGTKFETRSRYPVSRLKQLFNVQAVKIVSIAVVGRHESQRVGLVAMTSTGNRIYFETSMTFGIPHARIPPSISSTPLASQSFYSSGTFIAVQHDTAAPLPQTQLTFTIPHCGRQSALRENYEAFEAPAFQEWTTTELIPSQVWSVVELPSTNPANSPPSLTKSDGIVLNPLARQATTEARGFLVLATSGLFWVTQPRPIDMLQSDLEIEKDIAISAVRTTFGKNQLAAMSLVMGSEADLKQAEISSAISTILLSSGDPVIKDSTGGKIISYSARHEGLALVIARSLRPIWNVKVTVPAVGGRQILAIPESSLLAVQGRLEKLRRYLEEHPFQRYQTEGDAKIAWDQEEMSLHGLQVLLKQAVEAISFVLLLSDYKISDVILKTDMGTQQTLANLTFQSFLTSLDGKDVARRLVTALIEQQIGQELGIDTLSEILQQRCGTFCQPGDVVMYKAEESMRRAEASRDFSERNESLAESLRLFTRAAGSIPVSRLQEVSKRYRSLQYINGAVELPLKTASDIDPSDKAVDFVRDGSHPSDPRKALFEARKECYEMVIEALQMFDEMLDRAAVGGDSSGAVTKRDEAYALAIASDDELFHFYLYDWHVKRGLQEQLLEFDTPYIERYLQLTSNDLEDRRDLLWKFYARRHDFLPAARALSVLATRPSPMALHDRLYYLAQALTSAKSAASLGSEDVDFISRLQERIDVAQVQMEVARAVELHPEMSADEKNDVLAGINTNLLQLDELYQNFARPLRLYEPILLILKTADTRLDEVCEAVWKQLLSQYARGSSAGMGEVVRNLCRRYFPSEAAPLDIMVPVVYAEATGCEGGEVGWVSQALLDGGVPLRDLWEAVTGLYDNSDDEEREYYTEEVSILAAQWAGRKAEIPAAEVERFASAYLLRTNGAPADEARRATRERFTMAKQAAVRY</sequence>
<dbReference type="InterPro" id="IPR042533">
    <property type="entry name" value="Nucleoporin_Nup155_C_1"/>
</dbReference>
<organism evidence="15 16">
    <name type="scientific">Kwoniella newhampshirensis</name>
    <dbReference type="NCBI Taxonomy" id="1651941"/>
    <lineage>
        <taxon>Eukaryota</taxon>
        <taxon>Fungi</taxon>
        <taxon>Dikarya</taxon>
        <taxon>Basidiomycota</taxon>
        <taxon>Agaricomycotina</taxon>
        <taxon>Tremellomycetes</taxon>
        <taxon>Tremellales</taxon>
        <taxon>Cryptococcaceae</taxon>
        <taxon>Kwoniella</taxon>
    </lineage>
</organism>
<keyword evidence="16" id="KW-1185">Reference proteome</keyword>
<name>A0AAW0YL49_9TREE</name>
<keyword evidence="9" id="KW-0472">Membrane</keyword>
<dbReference type="FunFam" id="1.25.40.450:FF:000002">
    <property type="entry name" value="Putative non-repetitive nucleoporin"/>
    <property type="match status" value="1"/>
</dbReference>
<feature type="domain" description="Nucleoporin Nup133/Nup155-like N-terminal" evidence="14">
    <location>
        <begin position="210"/>
        <end position="609"/>
    </location>
</feature>
<dbReference type="GO" id="GO:0036228">
    <property type="term" value="P:protein localization to nuclear inner membrane"/>
    <property type="evidence" value="ECO:0007669"/>
    <property type="project" value="TreeGrafter"/>
</dbReference>